<dbReference type="PANTHER" id="PTHR43818">
    <property type="entry name" value="BCDNA.GH03377"/>
    <property type="match status" value="1"/>
</dbReference>
<organism evidence="4 5">
    <name type="scientific">Candidatus Reconcilbacillus cellulovorans</name>
    <dbReference type="NCBI Taxonomy" id="1906605"/>
    <lineage>
        <taxon>Bacteria</taxon>
        <taxon>Bacillati</taxon>
        <taxon>Bacillota</taxon>
        <taxon>Bacilli</taxon>
        <taxon>Bacillales</taxon>
        <taxon>Paenibacillaceae</taxon>
        <taxon>Candidatus Reconcilbacillus</taxon>
    </lineage>
</organism>
<dbReference type="SUPFAM" id="SSF55347">
    <property type="entry name" value="Glyceraldehyde-3-phosphate dehydrogenase-like, C-terminal domain"/>
    <property type="match status" value="1"/>
</dbReference>
<dbReference type="SUPFAM" id="SSF51735">
    <property type="entry name" value="NAD(P)-binding Rossmann-fold domains"/>
    <property type="match status" value="1"/>
</dbReference>
<dbReference type="PANTHER" id="PTHR43818:SF11">
    <property type="entry name" value="BCDNA.GH03377"/>
    <property type="match status" value="1"/>
</dbReference>
<dbReference type="InterPro" id="IPR050463">
    <property type="entry name" value="Gfo/Idh/MocA_oxidrdct_glycsds"/>
</dbReference>
<proteinExistence type="predicted"/>
<dbReference type="Pfam" id="PF01408">
    <property type="entry name" value="GFO_IDH_MocA"/>
    <property type="match status" value="1"/>
</dbReference>
<dbReference type="InterPro" id="IPR000683">
    <property type="entry name" value="Gfo/Idh/MocA-like_OxRdtase_N"/>
</dbReference>
<keyword evidence="1" id="KW-0560">Oxidoreductase</keyword>
<sequence length="357" mass="38802">MAITQIRVGIIGAGGIGKVHIQTFRRLANVRVTAIADARRDLAEACAKEYGIERVYADAEAMLEADVVDAVVVAVPNALHAPLAVKALAAGKHVLLEKPMARDLDGARAVVRAWRDSGRVLMMGHQMRWEWVNMRVKELIDGGAFGRVYQIKTGWLRRKGIPGWGSWFTRKAESGGGALIDIGVHMLDLAMYLLGDRIRPVAVSGRVYGELGTRRIGLGNWGTPDFSGTFDVEDSGTALIRFDDGSTVLLDVSWAAHMETDSQPFLHVLGTDGGATVRGECGKLFGEQDGVATETPLEPPVDDEGARVRLARHFAECVLDGKKPLSDAMAGYANQLVLDAIYASSREEREIILDWTI</sequence>
<evidence type="ECO:0000313" key="5">
    <source>
        <dbReference type="Proteomes" id="UP000243688"/>
    </source>
</evidence>
<evidence type="ECO:0000259" key="3">
    <source>
        <dbReference type="Pfam" id="PF22725"/>
    </source>
</evidence>
<evidence type="ECO:0000256" key="1">
    <source>
        <dbReference type="ARBA" id="ARBA00023002"/>
    </source>
</evidence>
<protein>
    <submittedName>
        <fullName evidence="4">Oxidoreductase</fullName>
    </submittedName>
</protein>
<dbReference type="GO" id="GO:0016491">
    <property type="term" value="F:oxidoreductase activity"/>
    <property type="evidence" value="ECO:0007669"/>
    <property type="project" value="UniProtKB-KW"/>
</dbReference>
<dbReference type="InterPro" id="IPR055170">
    <property type="entry name" value="GFO_IDH_MocA-like_dom"/>
</dbReference>
<dbReference type="Gene3D" id="3.40.50.720">
    <property type="entry name" value="NAD(P)-binding Rossmann-like Domain"/>
    <property type="match status" value="1"/>
</dbReference>
<dbReference type="Proteomes" id="UP000243688">
    <property type="component" value="Unassembled WGS sequence"/>
</dbReference>
<dbReference type="EMBL" id="MOXJ01000023">
    <property type="protein sequence ID" value="PDO09963.1"/>
    <property type="molecule type" value="Genomic_DNA"/>
</dbReference>
<reference evidence="4 5" key="1">
    <citation type="submission" date="2016-12" db="EMBL/GenBank/DDBJ databases">
        <title>Candidatus Reconcilibacillus cellulovorans genome.</title>
        <authorList>
            <person name="Kolinko S."/>
            <person name="Wu Y.-W."/>
            <person name="Tachea F."/>
            <person name="Denzel E."/>
            <person name="Hiras J."/>
            <person name="Baecker N."/>
            <person name="Chan L.J."/>
            <person name="Eichorst S.A."/>
            <person name="Frey D."/>
            <person name="Adams P.D."/>
            <person name="Pray T."/>
            <person name="Tanjore D."/>
            <person name="Petzold C.J."/>
            <person name="Gladden J.M."/>
            <person name="Simmons B.A."/>
            <person name="Singer S.W."/>
        </authorList>
    </citation>
    <scope>NUCLEOTIDE SEQUENCE [LARGE SCALE GENOMIC DNA]</scope>
    <source>
        <strain evidence="4">JTherm</strain>
    </source>
</reference>
<dbReference type="Gene3D" id="3.30.360.10">
    <property type="entry name" value="Dihydrodipicolinate Reductase, domain 2"/>
    <property type="match status" value="1"/>
</dbReference>
<name>A0A2A6DYZ1_9BACL</name>
<feature type="domain" description="GFO/IDH/MocA-like oxidoreductase" evidence="3">
    <location>
        <begin position="135"/>
        <end position="275"/>
    </location>
</feature>
<accession>A0A2A6DYZ1</accession>
<evidence type="ECO:0000259" key="2">
    <source>
        <dbReference type="Pfam" id="PF01408"/>
    </source>
</evidence>
<dbReference type="InterPro" id="IPR036291">
    <property type="entry name" value="NAD(P)-bd_dom_sf"/>
</dbReference>
<evidence type="ECO:0000313" key="4">
    <source>
        <dbReference type="EMBL" id="PDO09963.1"/>
    </source>
</evidence>
<comment type="caution">
    <text evidence="4">The sequence shown here is derived from an EMBL/GenBank/DDBJ whole genome shotgun (WGS) entry which is preliminary data.</text>
</comment>
<dbReference type="Pfam" id="PF22725">
    <property type="entry name" value="GFO_IDH_MocA_C3"/>
    <property type="match status" value="1"/>
</dbReference>
<dbReference type="GO" id="GO:0000166">
    <property type="term" value="F:nucleotide binding"/>
    <property type="evidence" value="ECO:0007669"/>
    <property type="project" value="InterPro"/>
</dbReference>
<feature type="domain" description="Gfo/Idh/MocA-like oxidoreductase N-terminal" evidence="2">
    <location>
        <begin position="6"/>
        <end position="125"/>
    </location>
</feature>
<gene>
    <name evidence="4" type="ORF">BLM47_09825</name>
</gene>
<dbReference type="AlphaFoldDB" id="A0A2A6DYZ1"/>